<keyword evidence="7" id="KW-0998">Cell outer membrane</keyword>
<evidence type="ECO:0000313" key="9">
    <source>
        <dbReference type="EMBL" id="GHB36003.1"/>
    </source>
</evidence>
<protein>
    <submittedName>
        <fullName evidence="9">Channel protein TolC</fullName>
    </submittedName>
</protein>
<dbReference type="RefSeq" id="WP_244649672.1">
    <property type="nucleotide sequence ID" value="NZ_BMXE01000004.1"/>
</dbReference>
<evidence type="ECO:0000313" key="10">
    <source>
        <dbReference type="Proteomes" id="UP000637980"/>
    </source>
</evidence>
<reference evidence="10" key="1">
    <citation type="journal article" date="2019" name="Int. J. Syst. Evol. Microbiol.">
        <title>The Global Catalogue of Microorganisms (GCM) 10K type strain sequencing project: providing services to taxonomists for standard genome sequencing and annotation.</title>
        <authorList>
            <consortium name="The Broad Institute Genomics Platform"/>
            <consortium name="The Broad Institute Genome Sequencing Center for Infectious Disease"/>
            <person name="Wu L."/>
            <person name="Ma J."/>
        </authorList>
    </citation>
    <scope>NUCLEOTIDE SEQUENCE [LARGE SCALE GENOMIC DNA]</scope>
    <source>
        <strain evidence="10">KCTC 12861</strain>
    </source>
</reference>
<evidence type="ECO:0000256" key="1">
    <source>
        <dbReference type="ARBA" id="ARBA00004442"/>
    </source>
</evidence>
<dbReference type="InterPro" id="IPR051906">
    <property type="entry name" value="TolC-like"/>
</dbReference>
<evidence type="ECO:0000256" key="5">
    <source>
        <dbReference type="ARBA" id="ARBA00022692"/>
    </source>
</evidence>
<evidence type="ECO:0000256" key="6">
    <source>
        <dbReference type="ARBA" id="ARBA00023136"/>
    </source>
</evidence>
<keyword evidence="3" id="KW-0813">Transport</keyword>
<evidence type="ECO:0000256" key="8">
    <source>
        <dbReference type="SAM" id="SignalP"/>
    </source>
</evidence>
<accession>A0ABQ3EGJ2</accession>
<dbReference type="PANTHER" id="PTHR30026:SF22">
    <property type="entry name" value="OUTER MEMBRANE EFFLUX PROTEIN"/>
    <property type="match status" value="1"/>
</dbReference>
<comment type="caution">
    <text evidence="9">The sequence shown here is derived from an EMBL/GenBank/DDBJ whole genome shotgun (WGS) entry which is preliminary data.</text>
</comment>
<comment type="subcellular location">
    <subcellularLocation>
        <location evidence="1">Cell outer membrane</location>
    </subcellularLocation>
</comment>
<dbReference type="InterPro" id="IPR003423">
    <property type="entry name" value="OMP_efflux"/>
</dbReference>
<dbReference type="Pfam" id="PF02321">
    <property type="entry name" value="OEP"/>
    <property type="match status" value="2"/>
</dbReference>
<dbReference type="Proteomes" id="UP000637980">
    <property type="component" value="Unassembled WGS sequence"/>
</dbReference>
<proteinExistence type="inferred from homology"/>
<sequence>MFEAYEVVSRKTLAGAVAAVGLLVSAQGANALTIQEALAATYQNNPTLNASRAQLRVTDEGVPQALSGWRPTLSASALYGGQWEEADTIDQTLGVASRSTRTFSESRFVATLNQPLFRGFRTINSTRQAEAIVRAQREDLRFQEQTALFQAATAYMDVIRDTALVSLRRSDLNFQEEQVRASVDRFNVGEGTRTDVSQSEAGRARAQSALNTALANLNTSRAIFRQVIGIDPTNLSARTNISSLLPQTVSAAISIGQEEHPSIQTSQFMVDAAQFAVKTAEGVLLPSADLDGEFFYNDRSLPIGAQGGGKSVTASIFGRVTIPIYQGGGEYSQIRQAKEDLGRTELMVDVSRDSIRAQAISSWGQLNASIASITASEAEVAAARLALEGVIEEQRVGQRTTLDVLDSQSDLVDARVTLVTSQRDRVVAAYAVLSAVGRLDFDNLGLSGARYDPTEHYRLVRDKWIGLRTPDGR</sequence>
<name>A0ABQ3EGJ2_9HYPH</name>
<dbReference type="EMBL" id="BMXE01000004">
    <property type="protein sequence ID" value="GHB36003.1"/>
    <property type="molecule type" value="Genomic_DNA"/>
</dbReference>
<gene>
    <name evidence="9" type="ORF">GCM10007094_27010</name>
</gene>
<dbReference type="SUPFAM" id="SSF56954">
    <property type="entry name" value="Outer membrane efflux proteins (OEP)"/>
    <property type="match status" value="1"/>
</dbReference>
<keyword evidence="4" id="KW-1134">Transmembrane beta strand</keyword>
<comment type="similarity">
    <text evidence="2">Belongs to the outer membrane factor (OMF) (TC 1.B.17) family.</text>
</comment>
<evidence type="ECO:0000256" key="4">
    <source>
        <dbReference type="ARBA" id="ARBA00022452"/>
    </source>
</evidence>
<dbReference type="InterPro" id="IPR010130">
    <property type="entry name" value="T1SS_OMP_TolC"/>
</dbReference>
<dbReference type="Gene3D" id="1.20.1600.10">
    <property type="entry name" value="Outer membrane efflux proteins (OEP)"/>
    <property type="match status" value="1"/>
</dbReference>
<dbReference type="PANTHER" id="PTHR30026">
    <property type="entry name" value="OUTER MEMBRANE PROTEIN TOLC"/>
    <property type="match status" value="1"/>
</dbReference>
<evidence type="ECO:0000256" key="2">
    <source>
        <dbReference type="ARBA" id="ARBA00007613"/>
    </source>
</evidence>
<feature type="chain" id="PRO_5045983847" evidence="8">
    <location>
        <begin position="32"/>
        <end position="473"/>
    </location>
</feature>
<organism evidence="9 10">
    <name type="scientific">Pseudovibrio japonicus</name>
    <dbReference type="NCBI Taxonomy" id="366534"/>
    <lineage>
        <taxon>Bacteria</taxon>
        <taxon>Pseudomonadati</taxon>
        <taxon>Pseudomonadota</taxon>
        <taxon>Alphaproteobacteria</taxon>
        <taxon>Hyphomicrobiales</taxon>
        <taxon>Stappiaceae</taxon>
        <taxon>Pseudovibrio</taxon>
    </lineage>
</organism>
<keyword evidence="8" id="KW-0732">Signal</keyword>
<keyword evidence="6" id="KW-0472">Membrane</keyword>
<feature type="signal peptide" evidence="8">
    <location>
        <begin position="1"/>
        <end position="31"/>
    </location>
</feature>
<keyword evidence="10" id="KW-1185">Reference proteome</keyword>
<evidence type="ECO:0000256" key="7">
    <source>
        <dbReference type="ARBA" id="ARBA00023237"/>
    </source>
</evidence>
<dbReference type="NCBIfam" id="TIGR01844">
    <property type="entry name" value="type_I_sec_TolC"/>
    <property type="match status" value="1"/>
</dbReference>
<evidence type="ECO:0000256" key="3">
    <source>
        <dbReference type="ARBA" id="ARBA00022448"/>
    </source>
</evidence>
<keyword evidence="5" id="KW-0812">Transmembrane</keyword>